<sequence>MVQSGQGAGRAGSRTGALLDQHVPLCARRCDRLCLAHERTFTSRSGVASGFRGAISTRVDV</sequence>
<protein>
    <submittedName>
        <fullName evidence="1">Uncharacterized protein</fullName>
    </submittedName>
</protein>
<proteinExistence type="predicted"/>
<evidence type="ECO:0000313" key="1">
    <source>
        <dbReference type="EMBL" id="BAD53367.1"/>
    </source>
</evidence>
<organism evidence="1">
    <name type="scientific">Oryza sativa subsp. japonica</name>
    <name type="common">Rice</name>
    <dbReference type="NCBI Taxonomy" id="39947"/>
    <lineage>
        <taxon>Eukaryota</taxon>
        <taxon>Viridiplantae</taxon>
        <taxon>Streptophyta</taxon>
        <taxon>Embryophyta</taxon>
        <taxon>Tracheophyta</taxon>
        <taxon>Spermatophyta</taxon>
        <taxon>Magnoliopsida</taxon>
        <taxon>Liliopsida</taxon>
        <taxon>Poales</taxon>
        <taxon>Poaceae</taxon>
        <taxon>BOP clade</taxon>
        <taxon>Oryzoideae</taxon>
        <taxon>Oryzeae</taxon>
        <taxon>Oryzinae</taxon>
        <taxon>Oryza</taxon>
        <taxon>Oryza sativa</taxon>
    </lineage>
</organism>
<name>Q5ZAK3_ORYSJ</name>
<dbReference type="AlphaFoldDB" id="Q5ZAK3"/>
<reference evidence="1" key="1">
    <citation type="journal article" date="2002" name="Nature">
        <title>The genome sequence and structure of rice chromosome 1.</title>
        <authorList>
            <person name="Sasaki T."/>
            <person name="Matsumoto T."/>
            <person name="Yamamoto K."/>
            <person name="Sakata K."/>
            <person name="Baba T."/>
            <person name="Katayose Y."/>
            <person name="Wu J."/>
            <person name="Niimura Y."/>
            <person name="Cheng Z."/>
            <person name="Nagamura Y."/>
            <person name="Antonio B.A."/>
            <person name="Kanamori H."/>
            <person name="Hosokawa S."/>
            <person name="Masukawa M."/>
            <person name="Arikawa K."/>
            <person name="Chiden Y."/>
            <person name="Hayashi M."/>
            <person name="Okamoto M."/>
            <person name="Ando T."/>
            <person name="Aoki H."/>
            <person name="Arita K."/>
            <person name="Hamada M."/>
            <person name="Harada C."/>
            <person name="Hijishita S."/>
            <person name="Honda M."/>
            <person name="Ichikawa Y."/>
            <person name="Idonuma A."/>
            <person name="Iijima M."/>
            <person name="Ikeda M."/>
            <person name="Ikeno M."/>
            <person name="Itoh S."/>
            <person name="Itoh T."/>
            <person name="Itoh Y."/>
            <person name="Itoh Y."/>
            <person name="Iwabuchi A."/>
            <person name="Kamiya K."/>
            <person name="Karasawa W."/>
            <person name="Katagiri S."/>
            <person name="Kikuta A."/>
            <person name="Kobayashi N."/>
            <person name="Kono I."/>
            <person name="Machita K."/>
            <person name="Maehara T."/>
            <person name="Mizuno H."/>
            <person name="Mizubayashi T."/>
            <person name="Mukai Y."/>
            <person name="Nagasaki H."/>
            <person name="Nakashima M."/>
            <person name="Nakama Y."/>
            <person name="Nakamichi Y."/>
            <person name="Nakamura M."/>
            <person name="Namiki N."/>
            <person name="Negishi M."/>
            <person name="Ohta I."/>
            <person name="Ono N."/>
            <person name="Saji S."/>
            <person name="Sakai K."/>
            <person name="Shibata M."/>
            <person name="Shimokawa T."/>
            <person name="Shomura A."/>
            <person name="Song J."/>
            <person name="Takazaki Y."/>
            <person name="Terasawa K."/>
            <person name="Tsuji K."/>
            <person name="Waki K."/>
            <person name="Yamagata H."/>
            <person name="Yamane H."/>
            <person name="Yoshiki S."/>
            <person name="Yoshihara R."/>
            <person name="Yukawa K."/>
            <person name="Zhong H."/>
            <person name="Iwama H."/>
            <person name="Endo T."/>
            <person name="Ito H."/>
            <person name="Hahn J.H."/>
            <person name="Kim H.I."/>
            <person name="Eun M.Y."/>
            <person name="Yano M."/>
            <person name="Jiang J."/>
            <person name="Gojobori T."/>
        </authorList>
    </citation>
    <scope>NUCLEOTIDE SEQUENCE [LARGE SCALE GENOMIC DNA]</scope>
</reference>
<gene>
    <name evidence="1" type="primary">B1070A12.27</name>
</gene>
<accession>Q5ZAK3</accession>
<dbReference type="EMBL" id="AP003406">
    <property type="protein sequence ID" value="BAD53367.1"/>
    <property type="molecule type" value="Genomic_DNA"/>
</dbReference>
<dbReference type="Proteomes" id="UP000817658">
    <property type="component" value="Chromosome 1"/>
</dbReference>